<dbReference type="InterPro" id="IPR010998">
    <property type="entry name" value="Integrase_recombinase_N"/>
</dbReference>
<keyword evidence="3" id="KW-0238">DNA-binding</keyword>
<evidence type="ECO:0000256" key="4">
    <source>
        <dbReference type="ARBA" id="ARBA00023172"/>
    </source>
</evidence>
<dbReference type="PANTHER" id="PTHR30629:SF2">
    <property type="entry name" value="PROPHAGE INTEGRASE INTS-RELATED"/>
    <property type="match status" value="1"/>
</dbReference>
<dbReference type="InterPro" id="IPR002104">
    <property type="entry name" value="Integrase_catalytic"/>
</dbReference>
<dbReference type="Proteomes" id="UP000038487">
    <property type="component" value="Unassembled WGS sequence"/>
</dbReference>
<dbReference type="InterPro" id="IPR013762">
    <property type="entry name" value="Integrase-like_cat_sf"/>
</dbReference>
<evidence type="ECO:0000313" key="7">
    <source>
        <dbReference type="Proteomes" id="UP000038487"/>
    </source>
</evidence>
<dbReference type="GO" id="GO:0015074">
    <property type="term" value="P:DNA integration"/>
    <property type="evidence" value="ECO:0007669"/>
    <property type="project" value="UniProtKB-KW"/>
</dbReference>
<dbReference type="SUPFAM" id="SSF56349">
    <property type="entry name" value="DNA breaking-rejoining enzymes"/>
    <property type="match status" value="1"/>
</dbReference>
<dbReference type="InterPro" id="IPR004107">
    <property type="entry name" value="Integrase_SAM-like_N"/>
</dbReference>
<comment type="similarity">
    <text evidence="1">Belongs to the 'phage' integrase family.</text>
</comment>
<dbReference type="EMBL" id="CSUW01000002">
    <property type="protein sequence ID" value="CPT11606.1"/>
    <property type="molecule type" value="Genomic_DNA"/>
</dbReference>
<evidence type="ECO:0000256" key="2">
    <source>
        <dbReference type="ARBA" id="ARBA00022908"/>
    </source>
</evidence>
<dbReference type="GO" id="GO:0006310">
    <property type="term" value="P:DNA recombination"/>
    <property type="evidence" value="ECO:0007669"/>
    <property type="project" value="UniProtKB-KW"/>
</dbReference>
<dbReference type="Pfam" id="PF00589">
    <property type="entry name" value="Phage_integrase"/>
    <property type="match status" value="1"/>
</dbReference>
<dbReference type="PROSITE" id="PS51898">
    <property type="entry name" value="TYR_RECOMBINASE"/>
    <property type="match status" value="1"/>
</dbReference>
<evidence type="ECO:0000256" key="3">
    <source>
        <dbReference type="ARBA" id="ARBA00023125"/>
    </source>
</evidence>
<organism evidence="6 7">
    <name type="scientific">Mycobacteroides abscessus</name>
    <dbReference type="NCBI Taxonomy" id="36809"/>
    <lineage>
        <taxon>Bacteria</taxon>
        <taxon>Bacillati</taxon>
        <taxon>Actinomycetota</taxon>
        <taxon>Actinomycetes</taxon>
        <taxon>Mycobacteriales</taxon>
        <taxon>Mycobacteriaceae</taxon>
        <taxon>Mycobacteroides</taxon>
    </lineage>
</organism>
<dbReference type="Pfam" id="PF14659">
    <property type="entry name" value="Phage_int_SAM_3"/>
    <property type="match status" value="1"/>
</dbReference>
<name>A0AB33T105_9MYCO</name>
<proteinExistence type="inferred from homology"/>
<dbReference type="InterPro" id="IPR011010">
    <property type="entry name" value="DNA_brk_join_enz"/>
</dbReference>
<feature type="domain" description="Tyr recombinase" evidence="5">
    <location>
        <begin position="175"/>
        <end position="410"/>
    </location>
</feature>
<evidence type="ECO:0000313" key="6">
    <source>
        <dbReference type="EMBL" id="CPT11606.1"/>
    </source>
</evidence>
<reference evidence="6 7" key="1">
    <citation type="submission" date="2015-03" db="EMBL/GenBank/DDBJ databases">
        <authorList>
            <consortium name="Pathogen Informatics"/>
            <person name="Murphy D."/>
        </authorList>
    </citation>
    <scope>NUCLEOTIDE SEQUENCE [LARGE SCALE GENOMIC DNA]</scope>
    <source>
        <strain evidence="6 7">PAP036</strain>
    </source>
</reference>
<accession>A0AB33T105</accession>
<dbReference type="PANTHER" id="PTHR30629">
    <property type="entry name" value="PROPHAGE INTEGRASE"/>
    <property type="match status" value="1"/>
</dbReference>
<dbReference type="Gene3D" id="1.10.443.10">
    <property type="entry name" value="Intergrase catalytic core"/>
    <property type="match status" value="1"/>
</dbReference>
<dbReference type="AlphaFoldDB" id="A0AB33T105"/>
<dbReference type="GO" id="GO:0003677">
    <property type="term" value="F:DNA binding"/>
    <property type="evidence" value="ECO:0007669"/>
    <property type="project" value="UniProtKB-KW"/>
</dbReference>
<gene>
    <name evidence="6" type="ORF">ERS075527_01123</name>
</gene>
<protein>
    <submittedName>
        <fullName evidence="6">Integrase</fullName>
    </submittedName>
</protein>
<comment type="caution">
    <text evidence="6">The sequence shown here is derived from an EMBL/GenBank/DDBJ whole genome shotgun (WGS) entry which is preliminary data.</text>
</comment>
<dbReference type="RefSeq" id="WP_052537752.1">
    <property type="nucleotide sequence ID" value="NZ_CP014959.1"/>
</dbReference>
<sequence length="419" mass="46886">MAFTSKKKRPPRAKGEGSIFQRADGMWVGSIEAPPDETGKRRQKRVYSKDYRTLVARLDELKAESSDGFNLDRTMTVAKWLDYWLPNVHRERIRPTTYRDYGHTINNIASAIGHKKLIELTPADVRRMHTLIGKGARRTQKAHVVLHKALKDAVAEGLIKRNVAAPVDAPEVSKGDRTALSIGDVHKLLAYAVKHRNQMEATRWLFLFLTGTRQGESLGLTWDRVDLKGGAVDITWQLQQLKRAHGCGEKVGEKWPCGRKNGGHCTDPKWDMPVKFEYEPLHASLALTRPKSEAGKRWVPVIEPLRLALAQLREKDCGPNPHNLVFHRADGAPVIPNDDNQAWHKLLRDAGIIGEGETMPLHSTRHTTATVLRAAGADEQTRMEILGHNSPEVTRIYAHADQARNSTMMDALAVLVPGS</sequence>
<dbReference type="CDD" id="cd01189">
    <property type="entry name" value="INT_ICEBs1_C_like"/>
    <property type="match status" value="1"/>
</dbReference>
<keyword evidence="4" id="KW-0233">DNA recombination</keyword>
<dbReference type="Gene3D" id="1.10.150.130">
    <property type="match status" value="1"/>
</dbReference>
<dbReference type="InterPro" id="IPR050808">
    <property type="entry name" value="Phage_Integrase"/>
</dbReference>
<keyword evidence="2" id="KW-0229">DNA integration</keyword>
<evidence type="ECO:0000256" key="1">
    <source>
        <dbReference type="ARBA" id="ARBA00008857"/>
    </source>
</evidence>
<evidence type="ECO:0000259" key="5">
    <source>
        <dbReference type="PROSITE" id="PS51898"/>
    </source>
</evidence>